<dbReference type="InterPro" id="IPR016120">
    <property type="entry name" value="Sig_transdc_His_kin_SpoOB"/>
</dbReference>
<keyword evidence="2" id="KW-0808">Transferase</keyword>
<dbReference type="InterPro" id="IPR039506">
    <property type="entry name" value="SPOB_a"/>
</dbReference>
<evidence type="ECO:0000256" key="1">
    <source>
        <dbReference type="ARBA" id="ARBA00022553"/>
    </source>
</evidence>
<dbReference type="RefSeq" id="WP_235594132.1">
    <property type="nucleotide sequence ID" value="NZ_CP013652.1"/>
</dbReference>
<dbReference type="GO" id="GO:0000155">
    <property type="term" value="F:phosphorelay sensor kinase activity"/>
    <property type="evidence" value="ECO:0007669"/>
    <property type="project" value="InterPro"/>
</dbReference>
<dbReference type="PATRIC" id="fig|162209.4.peg.3049"/>
<dbReference type="AlphaFoldDB" id="A0A0U2UMQ6"/>
<dbReference type="KEGG" id="pnp:IJ22_28600"/>
<keyword evidence="6" id="KW-1185">Reference proteome</keyword>
<dbReference type="Pfam" id="PF14689">
    <property type="entry name" value="SPOB_a"/>
    <property type="match status" value="1"/>
</dbReference>
<evidence type="ECO:0000259" key="4">
    <source>
        <dbReference type="Pfam" id="PF14689"/>
    </source>
</evidence>
<name>A0A0U2UMQ6_9BACL</name>
<organism evidence="5 6">
    <name type="scientific">Paenibacillus naphthalenovorans</name>
    <dbReference type="NCBI Taxonomy" id="162209"/>
    <lineage>
        <taxon>Bacteria</taxon>
        <taxon>Bacillati</taxon>
        <taxon>Bacillota</taxon>
        <taxon>Bacilli</taxon>
        <taxon>Bacillales</taxon>
        <taxon>Paenibacillaceae</taxon>
        <taxon>Paenibacillus</taxon>
    </lineage>
</organism>
<dbReference type="Gene3D" id="1.10.287.130">
    <property type="match status" value="1"/>
</dbReference>
<reference evidence="5 6" key="2">
    <citation type="journal article" date="2016" name="Genome Announc.">
        <title>Complete Genome Sequences of Two Interactive Moderate Thermophiles, Paenibacillus napthalenovorans 32O-Y and Paenibacillus sp. 32O-W.</title>
        <authorList>
            <person name="Butler R.R.III."/>
            <person name="Wang J."/>
            <person name="Stark B.C."/>
            <person name="Pombert J.F."/>
        </authorList>
    </citation>
    <scope>NUCLEOTIDE SEQUENCE [LARGE SCALE GENOMIC DNA]</scope>
    <source>
        <strain evidence="5 6">32O-Y</strain>
    </source>
</reference>
<feature type="domain" description="SpoOB alpha-helical" evidence="4">
    <location>
        <begin position="22"/>
        <end position="73"/>
    </location>
</feature>
<dbReference type="STRING" id="162209.IJ22_28600"/>
<dbReference type="Proteomes" id="UP000061660">
    <property type="component" value="Chromosome"/>
</dbReference>
<evidence type="ECO:0000256" key="2">
    <source>
        <dbReference type="ARBA" id="ARBA00022679"/>
    </source>
</evidence>
<keyword evidence="1" id="KW-0597">Phosphoprotein</keyword>
<proteinExistence type="predicted"/>
<reference evidence="6" key="1">
    <citation type="submission" date="2015-12" db="EMBL/GenBank/DDBJ databases">
        <title>Complete genome sequences of two moderately thermophilic Paenibacillus species.</title>
        <authorList>
            <person name="Butler R.III."/>
            <person name="Wang J."/>
            <person name="Stark B.C."/>
            <person name="Pombert J.-F."/>
        </authorList>
    </citation>
    <scope>NUCLEOTIDE SEQUENCE [LARGE SCALE GENOMIC DNA]</scope>
    <source>
        <strain evidence="6">32O-Y</strain>
    </source>
</reference>
<evidence type="ECO:0000313" key="5">
    <source>
        <dbReference type="EMBL" id="ALS23233.1"/>
    </source>
</evidence>
<evidence type="ECO:0000313" key="6">
    <source>
        <dbReference type="Proteomes" id="UP000061660"/>
    </source>
</evidence>
<dbReference type="EMBL" id="CP013652">
    <property type="protein sequence ID" value="ALS23233.1"/>
    <property type="molecule type" value="Genomic_DNA"/>
</dbReference>
<sequence length="213" mass="24610">MTLEPQGRTSITDPLNDDPDQRILRLFNHYRHDWMNDIQILMGYVQLKKYDKLSPLMEKIKAKVQQESYISKLGIPHLILHLLTFQAEVKELALDIRLEEEVHLSELENPEASAEEIIAVLDAFKEEATVSMEDESFLVLRLSREGQRLLLTAVYEGAYINERIAQKEAQLNAKRLAEGGSKLEAQNGERKIVWKLYWTYADVIHKEGDCDVC</sequence>
<gene>
    <name evidence="5" type="ORF">IJ22_28600</name>
</gene>
<protein>
    <submittedName>
        <fullName evidence="5">SpoOB-type signal transduction histidine kinase</fullName>
    </submittedName>
</protein>
<accession>A0A0U2UMQ6</accession>
<dbReference type="SUPFAM" id="SSF55890">
    <property type="entry name" value="Sporulation response regulatory protein Spo0B"/>
    <property type="match status" value="1"/>
</dbReference>
<evidence type="ECO:0000256" key="3">
    <source>
        <dbReference type="ARBA" id="ARBA00022777"/>
    </source>
</evidence>
<keyword evidence="3 5" id="KW-0418">Kinase</keyword>